<dbReference type="Gene3D" id="2.120.10.30">
    <property type="entry name" value="TolB, C-terminal domain"/>
    <property type="match status" value="1"/>
</dbReference>
<keyword evidence="3" id="KW-0720">Serine protease</keyword>
<proteinExistence type="inferred from homology"/>
<evidence type="ECO:0000256" key="2">
    <source>
        <dbReference type="ARBA" id="ARBA00022801"/>
    </source>
</evidence>
<dbReference type="Proteomes" id="UP000310158">
    <property type="component" value="Unassembled WGS sequence"/>
</dbReference>
<keyword evidence="7" id="KW-1185">Reference proteome</keyword>
<sequence>MSAPCITTLTPVHSPRLIASTDKIRAPRISPDGTRIIYEVQPFYRQERSTCALWIVEAGVDVESSVGPKTLTDGEWNDRAAAWLPDGKRVLFLSNRAGKSVNIYMMDVGSRSIVPVFREGEDVGAGVAAFEISPDGRTVAFTSPDAASAEGLERAKTKDDAKVYGEKTRLARLRVCDLESGAIRTLRVRRDMHVESFSWSQSGKELVYRLRENRGTEYSSFQVVLEKIAADDARGGETEPVILGKYHHTPSGSTILTATGHIIELQSYDASRLLDARSLFVHAPNASFQSYLTSDPEAVTRLYGVKDDAVRLVDLGGNADTGYVAVEVSAGVDTHIDIVRTTARGGAEVMHTVFATRDDAIWFGAWDARRILGVDGRAEFMFAGVLSSGPRHEPPNVHVCRVEGDLKVDDHRPIAAVKLSSHLQWLLDAPAIRTQVLQWTSNDGIQLDGMVRFPPGYDDAQGALPTVLFIHGGPYRRDIPDYMPYFCNWREMLASAGYLVISPNYRGSQGRGHEFAAAAGLGIGVLDWPDCEGMLDEAIKRGWADPERLGVAGWSHGGSLTAWGIAKTKSRFKAAVVGAGVANWEGMVMESASPELEVEIGQRNPWSAPCSHRKISPVHDLHGVTTAVLILHGERDERVPVGQAIGLYRGLKRVAAKEGRETAQLVLYPREPHGFVEQKHAEDVMHRVLKHFHIHM</sequence>
<protein>
    <recommendedName>
        <fullName evidence="4">Dipeptidyl-peptidase V</fullName>
    </recommendedName>
</protein>
<dbReference type="Gene3D" id="3.40.50.1820">
    <property type="entry name" value="alpha/beta hydrolase"/>
    <property type="match status" value="1"/>
</dbReference>
<keyword evidence="2" id="KW-0378">Hydrolase</keyword>
<dbReference type="PANTHER" id="PTHR42776:SF27">
    <property type="entry name" value="DIPEPTIDYL PEPTIDASE FAMILY MEMBER 6"/>
    <property type="match status" value="1"/>
</dbReference>
<dbReference type="InterPro" id="IPR029058">
    <property type="entry name" value="AB_hydrolase_fold"/>
</dbReference>
<dbReference type="SUPFAM" id="SSF82171">
    <property type="entry name" value="DPP6 N-terminal domain-like"/>
    <property type="match status" value="1"/>
</dbReference>
<dbReference type="AlphaFoldDB" id="A0A4S4LR31"/>
<dbReference type="GO" id="GO:0004252">
    <property type="term" value="F:serine-type endopeptidase activity"/>
    <property type="evidence" value="ECO:0007669"/>
    <property type="project" value="TreeGrafter"/>
</dbReference>
<organism evidence="6 7">
    <name type="scientific">Bondarzewia mesenterica</name>
    <dbReference type="NCBI Taxonomy" id="1095465"/>
    <lineage>
        <taxon>Eukaryota</taxon>
        <taxon>Fungi</taxon>
        <taxon>Dikarya</taxon>
        <taxon>Basidiomycota</taxon>
        <taxon>Agaricomycotina</taxon>
        <taxon>Agaricomycetes</taxon>
        <taxon>Russulales</taxon>
        <taxon>Bondarzewiaceae</taxon>
        <taxon>Bondarzewia</taxon>
    </lineage>
</organism>
<dbReference type="InterPro" id="IPR011659">
    <property type="entry name" value="WD40"/>
</dbReference>
<comment type="similarity">
    <text evidence="1">Belongs to the peptidase S9C family.</text>
</comment>
<dbReference type="GO" id="GO:0006508">
    <property type="term" value="P:proteolysis"/>
    <property type="evidence" value="ECO:0007669"/>
    <property type="project" value="InterPro"/>
</dbReference>
<evidence type="ECO:0000256" key="4">
    <source>
        <dbReference type="ARBA" id="ARBA00032829"/>
    </source>
</evidence>
<dbReference type="Pfam" id="PF07676">
    <property type="entry name" value="PD40"/>
    <property type="match status" value="2"/>
</dbReference>
<dbReference type="PANTHER" id="PTHR42776">
    <property type="entry name" value="SERINE PEPTIDASE S9 FAMILY MEMBER"/>
    <property type="match status" value="1"/>
</dbReference>
<evidence type="ECO:0000259" key="5">
    <source>
        <dbReference type="Pfam" id="PF00326"/>
    </source>
</evidence>
<name>A0A4S4LR31_9AGAM</name>
<comment type="caution">
    <text evidence="6">The sequence shown here is derived from an EMBL/GenBank/DDBJ whole genome shotgun (WGS) entry which is preliminary data.</text>
</comment>
<dbReference type="InterPro" id="IPR011042">
    <property type="entry name" value="6-blade_b-propeller_TolB-like"/>
</dbReference>
<dbReference type="EMBL" id="SGPL01000279">
    <property type="protein sequence ID" value="THH14407.1"/>
    <property type="molecule type" value="Genomic_DNA"/>
</dbReference>
<dbReference type="Pfam" id="PF00326">
    <property type="entry name" value="Peptidase_S9"/>
    <property type="match status" value="1"/>
</dbReference>
<gene>
    <name evidence="6" type="ORF">EW146_g5925</name>
</gene>
<evidence type="ECO:0000256" key="1">
    <source>
        <dbReference type="ARBA" id="ARBA00010040"/>
    </source>
</evidence>
<keyword evidence="3" id="KW-0645">Protease</keyword>
<evidence type="ECO:0000313" key="6">
    <source>
        <dbReference type="EMBL" id="THH14407.1"/>
    </source>
</evidence>
<reference evidence="6 7" key="1">
    <citation type="submission" date="2019-02" db="EMBL/GenBank/DDBJ databases">
        <title>Genome sequencing of the rare red list fungi Bondarzewia mesenterica.</title>
        <authorList>
            <person name="Buettner E."/>
            <person name="Kellner H."/>
        </authorList>
    </citation>
    <scope>NUCLEOTIDE SEQUENCE [LARGE SCALE GENOMIC DNA]</scope>
    <source>
        <strain evidence="6 7">DSM 108281</strain>
    </source>
</reference>
<evidence type="ECO:0000256" key="3">
    <source>
        <dbReference type="ARBA" id="ARBA00022825"/>
    </source>
</evidence>
<dbReference type="SUPFAM" id="SSF53474">
    <property type="entry name" value="alpha/beta-Hydrolases"/>
    <property type="match status" value="1"/>
</dbReference>
<accession>A0A4S4LR31</accession>
<dbReference type="OrthoDB" id="43744at2759"/>
<evidence type="ECO:0000313" key="7">
    <source>
        <dbReference type="Proteomes" id="UP000310158"/>
    </source>
</evidence>
<feature type="domain" description="Peptidase S9 prolyl oligopeptidase catalytic" evidence="5">
    <location>
        <begin position="491"/>
        <end position="692"/>
    </location>
</feature>
<dbReference type="InterPro" id="IPR001375">
    <property type="entry name" value="Peptidase_S9_cat"/>
</dbReference>